<accession>A0ACB9KH14</accession>
<comment type="caution">
    <text evidence="1">The sequence shown here is derived from an EMBL/GenBank/DDBJ whole genome shotgun (WGS) entry which is preliminary data.</text>
</comment>
<proteinExistence type="predicted"/>
<organism evidence="1 2">
    <name type="scientific">Bauhinia variegata</name>
    <name type="common">Purple orchid tree</name>
    <name type="synonym">Phanera variegata</name>
    <dbReference type="NCBI Taxonomy" id="167791"/>
    <lineage>
        <taxon>Eukaryota</taxon>
        <taxon>Viridiplantae</taxon>
        <taxon>Streptophyta</taxon>
        <taxon>Embryophyta</taxon>
        <taxon>Tracheophyta</taxon>
        <taxon>Spermatophyta</taxon>
        <taxon>Magnoliopsida</taxon>
        <taxon>eudicotyledons</taxon>
        <taxon>Gunneridae</taxon>
        <taxon>Pentapetalae</taxon>
        <taxon>rosids</taxon>
        <taxon>fabids</taxon>
        <taxon>Fabales</taxon>
        <taxon>Fabaceae</taxon>
        <taxon>Cercidoideae</taxon>
        <taxon>Cercideae</taxon>
        <taxon>Bauhiniinae</taxon>
        <taxon>Bauhinia</taxon>
    </lineage>
</organism>
<dbReference type="EMBL" id="CM039439">
    <property type="protein sequence ID" value="KAI4296435.1"/>
    <property type="molecule type" value="Genomic_DNA"/>
</dbReference>
<name>A0ACB9KH14_BAUVA</name>
<reference evidence="1 2" key="1">
    <citation type="journal article" date="2022" name="DNA Res.">
        <title>Chromosomal-level genome assembly of the orchid tree Bauhinia variegata (Leguminosae; Cercidoideae) supports the allotetraploid origin hypothesis of Bauhinia.</title>
        <authorList>
            <person name="Zhong Y."/>
            <person name="Chen Y."/>
            <person name="Zheng D."/>
            <person name="Pang J."/>
            <person name="Liu Y."/>
            <person name="Luo S."/>
            <person name="Meng S."/>
            <person name="Qian L."/>
            <person name="Wei D."/>
            <person name="Dai S."/>
            <person name="Zhou R."/>
        </authorList>
    </citation>
    <scope>NUCLEOTIDE SEQUENCE [LARGE SCALE GENOMIC DNA]</scope>
    <source>
        <strain evidence="1">BV-YZ2020</strain>
    </source>
</reference>
<protein>
    <submittedName>
        <fullName evidence="1">Uncharacterized protein</fullName>
    </submittedName>
</protein>
<gene>
    <name evidence="1" type="ORF">L6164_036392</name>
</gene>
<evidence type="ECO:0000313" key="2">
    <source>
        <dbReference type="Proteomes" id="UP000828941"/>
    </source>
</evidence>
<dbReference type="Proteomes" id="UP000828941">
    <property type="component" value="Chromosome 14"/>
</dbReference>
<keyword evidence="2" id="KW-1185">Reference proteome</keyword>
<sequence>MQQVFEKYELYSEIQSHSSEELQIETESCNKLRKDVADKTHELRQLKWEELQGCSLRELQKLEEQIETSFSRVSKAIDERHAREISLLKRKGVQLMQENRRLKQSVAGKQGQSSEAVTICNLSDSPQDYDSSDTSQAGVPDVDRFNLLARVWKDIAYRN</sequence>
<evidence type="ECO:0000313" key="1">
    <source>
        <dbReference type="EMBL" id="KAI4296435.1"/>
    </source>
</evidence>